<dbReference type="SUPFAM" id="SSF50998">
    <property type="entry name" value="Quinoprotein alcohol dehydrogenase-like"/>
    <property type="match status" value="1"/>
</dbReference>
<dbReference type="SUPFAM" id="SSF50952">
    <property type="entry name" value="Soluble quinoprotein glucose dehydrogenase"/>
    <property type="match status" value="1"/>
</dbReference>
<dbReference type="Pfam" id="PF00400">
    <property type="entry name" value="WD40"/>
    <property type="match status" value="2"/>
</dbReference>
<comment type="caution">
    <text evidence="4">The sequence shown here is derived from an EMBL/GenBank/DDBJ whole genome shotgun (WGS) entry which is preliminary data.</text>
</comment>
<sequence>MDADSGRRALVIGVGSFPADSEFDDLPFAVGLAGRLADVLTGYRTGGFDVRALYDPDRDEIAAAVQELLDDASCAARIIHLISHGRPDEQADRVELIGRCARRGNNVREWVSRAQSDPVPTLFLVDLCGAGRATRLQFNIEPRQDEVMAWVLAGARGDELAYDGAFTRAAVRVLEDCARDGLGTDPRLRYVSLREVARRINDGLSGQSLWTTPVPLHYDAALPVLPNPRYERDPVADRIATFDAPIQPFLTDVVADAAHFQTRAGMYFTGRRAVLDSVVPWLDGAGPGGLWVLTGAAGSGKSAILGALVCAAHPALQELTAHVRLQMDDPPAVNPLLVAVHARQRTLLEILASIGRQLGLKPPDQGWTAAALIAALAGMDSPPTLIIDALDECPEADAVQTVLLMPMARARRHGSGLAVRLLVGTRPWRDRFTPLLEHAQESGQFSDLDQLDRREIYRDLRRYLIELLSGIPQLEILAGGIATRLADDYNRRRHEPAASRWGHFLVAARYAGYIRDHPPGEKEGVAELLAAMPIDLPQVLEMELAAHPRPHHLRAALAALAFAKGDGMPTELLRVVAAALGPADPELFLGDEVRLYLRTSCEPDGVSLLRLYHQGLADYLRVHPISAAERNDLVGPVAAALLRTRDTADGSRSWEFAPDYLLRHAVQHATDAGIVDQLLTDMDFLSHADAEPLLAELHHGRSAAGRLWSAVYRSVHHLLNTDALTRHRLIDLAARRYGALGSRMSPTRRRAGIFQPRWVTGSQLHPALQRTLRAGAARVLACTTVNGRAIAVVGGIGGTVRVWDVASGEFVGPPLRSGTGRTTALECVMLAGRPAAVVGNADGTVQVWDLMTGEPVGAPLVTSPPDVPRSVHTQRRVTAVACTELEGRPIAVVGSADDRLRIWDLSTGTAVASSLQLRPAEVRRGVRTRRWVTAMACGATNGRPVAVVGGADGSVTLWDLAAGESLVVQPPGGRDLVSAAACCVLDSVPVAITGCGNRWLKIWRLDTGEPVGATLDIGIGQITTLVCTILEGRPVAVVSRAAGIVQVWDLAGDDRVRAPFAAHSAPVESVACTVLDSGPVAVTGGLDGTVRVWDLAATESVGNPLEGHARPVTTVTSTLLGEQQVVLSGSSDGTVQIRDLATGDPIGTPLRRTGRVTAVACGMLDGRPIVVVGTRNGTAQVWDLATGDPIGAPLVSGTRRVGAVACMVLRGRPVAITGDRAVRIWDLATGEPLGSLAAGLKRQVTALLAVELAGGPAVFAGIRDGAVRGWDLATGDPIGVSLSGGTDRVTALAAIDVDGAPVAVVGTDRAVHLWDLATGEPLGNPLRAGRGTTSVAAAIMDGRPVAAIGSRRGAVSVWDLRDRFCIDRWLMWDGASAVAFSPDGRRLIAGAGWDLAVFAPQPEGQE</sequence>
<evidence type="ECO:0000313" key="4">
    <source>
        <dbReference type="EMBL" id="PRX17302.1"/>
    </source>
</evidence>
<dbReference type="Gene3D" id="2.130.10.10">
    <property type="entry name" value="YVTN repeat-like/Quinoprotein amine dehydrogenase"/>
    <property type="match status" value="3"/>
</dbReference>
<feature type="repeat" description="WD" evidence="3">
    <location>
        <begin position="892"/>
        <end position="913"/>
    </location>
</feature>
<dbReference type="InterPro" id="IPR011043">
    <property type="entry name" value="Gal_Oxase/kelch_b-propeller"/>
</dbReference>
<dbReference type="InterPro" id="IPR001680">
    <property type="entry name" value="WD40_rpt"/>
</dbReference>
<feature type="repeat" description="WD" evidence="3">
    <location>
        <begin position="1060"/>
        <end position="1103"/>
    </location>
</feature>
<dbReference type="InterPro" id="IPR029030">
    <property type="entry name" value="Caspase-like_dom_sf"/>
</dbReference>
<dbReference type="InterPro" id="IPR019775">
    <property type="entry name" value="WD40_repeat_CS"/>
</dbReference>
<feature type="repeat" description="WD" evidence="3">
    <location>
        <begin position="1105"/>
        <end position="1148"/>
    </location>
</feature>
<dbReference type="PROSITE" id="PS50294">
    <property type="entry name" value="WD_REPEATS_REGION"/>
    <property type="match status" value="1"/>
</dbReference>
<dbReference type="PANTHER" id="PTHR22847:SF637">
    <property type="entry name" value="WD REPEAT DOMAIN 5B"/>
    <property type="match status" value="1"/>
</dbReference>
<name>A0A2T0K361_9ACTN</name>
<dbReference type="PROSITE" id="PS50082">
    <property type="entry name" value="WD_REPEATS_2"/>
    <property type="match status" value="5"/>
</dbReference>
<dbReference type="Proteomes" id="UP000239415">
    <property type="component" value="Unassembled WGS sequence"/>
</dbReference>
<dbReference type="SUPFAM" id="SSF52540">
    <property type="entry name" value="P-loop containing nucleoside triphosphate hydrolases"/>
    <property type="match status" value="1"/>
</dbReference>
<dbReference type="Gene3D" id="3.40.50.300">
    <property type="entry name" value="P-loop containing nucleotide triphosphate hydrolases"/>
    <property type="match status" value="1"/>
</dbReference>
<accession>A0A2T0K361</accession>
<dbReference type="InterPro" id="IPR011041">
    <property type="entry name" value="Quinoprot_gluc/sorb_DH_b-prop"/>
</dbReference>
<evidence type="ECO:0000256" key="3">
    <source>
        <dbReference type="PROSITE-ProRule" id="PRU00221"/>
    </source>
</evidence>
<dbReference type="InterPro" id="IPR015943">
    <property type="entry name" value="WD40/YVTN_repeat-like_dom_sf"/>
</dbReference>
<dbReference type="PANTHER" id="PTHR22847">
    <property type="entry name" value="WD40 REPEAT PROTEIN"/>
    <property type="match status" value="1"/>
</dbReference>
<reference evidence="4 5" key="1">
    <citation type="submission" date="2018-03" db="EMBL/GenBank/DDBJ databases">
        <title>Genomic Encyclopedia of Archaeal and Bacterial Type Strains, Phase II (KMG-II): from individual species to whole genera.</title>
        <authorList>
            <person name="Goeker M."/>
        </authorList>
    </citation>
    <scope>NUCLEOTIDE SEQUENCE [LARGE SCALE GENOMIC DNA]</scope>
    <source>
        <strain evidence="4 5">DSM 43146</strain>
    </source>
</reference>
<dbReference type="SUPFAM" id="SSF50965">
    <property type="entry name" value="Galactose oxidase, central domain"/>
    <property type="match status" value="1"/>
</dbReference>
<evidence type="ECO:0000256" key="1">
    <source>
        <dbReference type="ARBA" id="ARBA00022574"/>
    </source>
</evidence>
<feature type="repeat" description="WD" evidence="3">
    <location>
        <begin position="947"/>
        <end position="968"/>
    </location>
</feature>
<keyword evidence="5" id="KW-1185">Reference proteome</keyword>
<dbReference type="EMBL" id="PVMZ01000016">
    <property type="protein sequence ID" value="PRX17302.1"/>
    <property type="molecule type" value="Genomic_DNA"/>
</dbReference>
<protein>
    <submittedName>
        <fullName evidence="4">WD40 repeat protein</fullName>
    </submittedName>
</protein>
<dbReference type="InterPro" id="IPR011047">
    <property type="entry name" value="Quinoprotein_ADH-like_sf"/>
</dbReference>
<dbReference type="SUPFAM" id="SSF52129">
    <property type="entry name" value="Caspase-like"/>
    <property type="match status" value="1"/>
</dbReference>
<gene>
    <name evidence="4" type="ORF">CLV67_11678</name>
</gene>
<evidence type="ECO:0000256" key="2">
    <source>
        <dbReference type="ARBA" id="ARBA00022737"/>
    </source>
</evidence>
<evidence type="ECO:0000313" key="5">
    <source>
        <dbReference type="Proteomes" id="UP000239415"/>
    </source>
</evidence>
<proteinExistence type="predicted"/>
<dbReference type="SMART" id="SM00320">
    <property type="entry name" value="WD40"/>
    <property type="match status" value="9"/>
</dbReference>
<keyword evidence="2" id="KW-0677">Repeat</keyword>
<dbReference type="Gene3D" id="3.40.50.1460">
    <property type="match status" value="1"/>
</dbReference>
<dbReference type="InterPro" id="IPR027417">
    <property type="entry name" value="P-loop_NTPase"/>
</dbReference>
<dbReference type="PROSITE" id="PS00678">
    <property type="entry name" value="WD_REPEATS_1"/>
    <property type="match status" value="1"/>
</dbReference>
<feature type="repeat" description="WD" evidence="3">
    <location>
        <begin position="837"/>
        <end position="858"/>
    </location>
</feature>
<organism evidence="4 5">
    <name type="scientific">Actinoplanes italicus</name>
    <dbReference type="NCBI Taxonomy" id="113567"/>
    <lineage>
        <taxon>Bacteria</taxon>
        <taxon>Bacillati</taxon>
        <taxon>Actinomycetota</taxon>
        <taxon>Actinomycetes</taxon>
        <taxon>Micromonosporales</taxon>
        <taxon>Micromonosporaceae</taxon>
        <taxon>Actinoplanes</taxon>
    </lineage>
</organism>
<keyword evidence="1 3" id="KW-0853">WD repeat</keyword>